<reference evidence="1" key="1">
    <citation type="journal article" date="2014" name="Front. Microbiol.">
        <title>High frequency of phylogenetically diverse reductive dehalogenase-homologous genes in deep subseafloor sedimentary metagenomes.</title>
        <authorList>
            <person name="Kawai M."/>
            <person name="Futagami T."/>
            <person name="Toyoda A."/>
            <person name="Takaki Y."/>
            <person name="Nishi S."/>
            <person name="Hori S."/>
            <person name="Arai W."/>
            <person name="Tsubouchi T."/>
            <person name="Morono Y."/>
            <person name="Uchiyama I."/>
            <person name="Ito T."/>
            <person name="Fujiyama A."/>
            <person name="Inagaki F."/>
            <person name="Takami H."/>
        </authorList>
    </citation>
    <scope>NUCLEOTIDE SEQUENCE</scope>
    <source>
        <strain evidence="1">Expedition CK06-06</strain>
    </source>
</reference>
<dbReference type="Pfam" id="PF12100">
    <property type="entry name" value="DUF3576"/>
    <property type="match status" value="1"/>
</dbReference>
<dbReference type="AlphaFoldDB" id="X1MGP2"/>
<accession>X1MGP2</accession>
<name>X1MGP2_9ZZZZ</name>
<evidence type="ECO:0000313" key="1">
    <source>
        <dbReference type="EMBL" id="GAI05509.1"/>
    </source>
</evidence>
<sequence length="145" mass="16867">MFNRSSSYQSDYGATRTQSSKHTRTFNDDFEYVWATVIMSLGDMPLDKINKEKGIIKTGWAQGYSQTRKARSVVTDRFFEDYWKERYKLTVTISGNIMASSVKVRCQLQQKPRGGSAAYRWERVKSTGEIEEEVLRRIEELLEEG</sequence>
<proteinExistence type="predicted"/>
<feature type="non-terminal residue" evidence="1">
    <location>
        <position position="145"/>
    </location>
</feature>
<organism evidence="1">
    <name type="scientific">marine sediment metagenome</name>
    <dbReference type="NCBI Taxonomy" id="412755"/>
    <lineage>
        <taxon>unclassified sequences</taxon>
        <taxon>metagenomes</taxon>
        <taxon>ecological metagenomes</taxon>
    </lineage>
</organism>
<comment type="caution">
    <text evidence="1">The sequence shown here is derived from an EMBL/GenBank/DDBJ whole genome shotgun (WGS) entry which is preliminary data.</text>
</comment>
<protein>
    <submittedName>
        <fullName evidence="1">Uncharacterized protein</fullName>
    </submittedName>
</protein>
<dbReference type="InterPro" id="IPR021959">
    <property type="entry name" value="DUF3576"/>
</dbReference>
<gene>
    <name evidence="1" type="ORF">S06H3_17216</name>
</gene>
<dbReference type="EMBL" id="BARV01008588">
    <property type="protein sequence ID" value="GAI05509.1"/>
    <property type="molecule type" value="Genomic_DNA"/>
</dbReference>